<dbReference type="AlphaFoldDB" id="A0A7D5KU14"/>
<dbReference type="OrthoDB" id="187457at2157"/>
<keyword evidence="1" id="KW-0175">Coiled coil</keyword>
<keyword evidence="3" id="KW-1185">Reference proteome</keyword>
<gene>
    <name evidence="2" type="ORF">HYG82_02460</name>
</gene>
<protein>
    <submittedName>
        <fullName evidence="2">Uncharacterized protein</fullName>
    </submittedName>
</protein>
<organism evidence="2 3">
    <name type="scientific">Natrinema halophilum</name>
    <dbReference type="NCBI Taxonomy" id="1699371"/>
    <lineage>
        <taxon>Archaea</taxon>
        <taxon>Methanobacteriati</taxon>
        <taxon>Methanobacteriota</taxon>
        <taxon>Stenosarchaea group</taxon>
        <taxon>Halobacteria</taxon>
        <taxon>Halobacteriales</taxon>
        <taxon>Natrialbaceae</taxon>
        <taxon>Natrinema</taxon>
    </lineage>
</organism>
<reference evidence="2 3" key="1">
    <citation type="submission" date="2020-07" db="EMBL/GenBank/DDBJ databases">
        <authorList>
            <person name="Cui H."/>
        </authorList>
    </citation>
    <scope>NUCLEOTIDE SEQUENCE [LARGE SCALE GENOMIC DNA]</scope>
    <source>
        <strain evidence="2 3">YPL8</strain>
    </source>
</reference>
<dbReference type="KEGG" id="haly:HYG82_02460"/>
<dbReference type="EMBL" id="CP058601">
    <property type="protein sequence ID" value="QLG51124.1"/>
    <property type="molecule type" value="Genomic_DNA"/>
</dbReference>
<accession>A0A7D5KU14</accession>
<feature type="coiled-coil region" evidence="1">
    <location>
        <begin position="12"/>
        <end position="39"/>
    </location>
</feature>
<evidence type="ECO:0000256" key="1">
    <source>
        <dbReference type="SAM" id="Coils"/>
    </source>
</evidence>
<name>A0A7D5KU14_9EURY</name>
<proteinExistence type="predicted"/>
<evidence type="ECO:0000313" key="2">
    <source>
        <dbReference type="EMBL" id="QLG51124.1"/>
    </source>
</evidence>
<sequence length="74" mass="8696">MRKRRSHFRRSLAELESDLETTRVRIQQLENTLRGVVRNLDNISIGGPCRCGESMLLIRQKKIFCPECGYQRTM</sequence>
<dbReference type="Proteomes" id="UP000509241">
    <property type="component" value="Chromosome"/>
</dbReference>
<evidence type="ECO:0000313" key="3">
    <source>
        <dbReference type="Proteomes" id="UP000509241"/>
    </source>
</evidence>